<keyword evidence="1" id="KW-0732">Signal</keyword>
<feature type="signal peptide" evidence="1">
    <location>
        <begin position="1"/>
        <end position="26"/>
    </location>
</feature>
<organism evidence="2 3">
    <name type="scientific">Pseudomonas brassicacearum</name>
    <dbReference type="NCBI Taxonomy" id="930166"/>
    <lineage>
        <taxon>Bacteria</taxon>
        <taxon>Pseudomonadati</taxon>
        <taxon>Pseudomonadota</taxon>
        <taxon>Gammaproteobacteria</taxon>
        <taxon>Pseudomonadales</taxon>
        <taxon>Pseudomonadaceae</taxon>
        <taxon>Pseudomonas</taxon>
    </lineage>
</organism>
<name>A0A423GPX0_9PSED</name>
<evidence type="ECO:0000313" key="3">
    <source>
        <dbReference type="Proteomes" id="UP000284684"/>
    </source>
</evidence>
<evidence type="ECO:0000313" key="2">
    <source>
        <dbReference type="EMBL" id="ROM95055.1"/>
    </source>
</evidence>
<evidence type="ECO:0000256" key="1">
    <source>
        <dbReference type="SAM" id="SignalP"/>
    </source>
</evidence>
<protein>
    <submittedName>
        <fullName evidence="2">Glycosyl hydrolase</fullName>
    </submittedName>
</protein>
<reference evidence="2 3" key="1">
    <citation type="submission" date="2016-10" db="EMBL/GenBank/DDBJ databases">
        <title>Comparative genome analysis of multiple Pseudomonas spp. focuses on biocontrol and plant growth promoting traits.</title>
        <authorList>
            <person name="Tao X.-Y."/>
            <person name="Taylor C.G."/>
        </authorList>
    </citation>
    <scope>NUCLEOTIDE SEQUENCE [LARGE SCALE GENOMIC DNA]</scope>
    <source>
        <strain evidence="2 3">37D10</strain>
    </source>
</reference>
<feature type="chain" id="PRO_5019580357" evidence="1">
    <location>
        <begin position="27"/>
        <end position="301"/>
    </location>
</feature>
<dbReference type="SUPFAM" id="SSF110296">
    <property type="entry name" value="Oligoxyloglucan reducing end-specific cellobiohydrolase"/>
    <property type="match status" value="1"/>
</dbReference>
<dbReference type="Gene3D" id="2.130.10.10">
    <property type="entry name" value="YVTN repeat-like/Quinoprotein amine dehydrogenase"/>
    <property type="match status" value="1"/>
</dbReference>
<dbReference type="RefSeq" id="WP_123583383.1">
    <property type="nucleotide sequence ID" value="NZ_MOBI01000019.1"/>
</dbReference>
<dbReference type="CDD" id="cd15482">
    <property type="entry name" value="Sialidase_non-viral"/>
    <property type="match status" value="1"/>
</dbReference>
<dbReference type="GO" id="GO:0016787">
    <property type="term" value="F:hydrolase activity"/>
    <property type="evidence" value="ECO:0007669"/>
    <property type="project" value="UniProtKB-KW"/>
</dbReference>
<dbReference type="NCBIfam" id="NF045728">
    <property type="entry name" value="glycosyl_F510_1955"/>
    <property type="match status" value="1"/>
</dbReference>
<comment type="caution">
    <text evidence="2">The sequence shown here is derived from an EMBL/GenBank/DDBJ whole genome shotgun (WGS) entry which is preliminary data.</text>
</comment>
<dbReference type="EMBL" id="MOBI01000019">
    <property type="protein sequence ID" value="ROM95055.1"/>
    <property type="molecule type" value="Genomic_DNA"/>
</dbReference>
<gene>
    <name evidence="2" type="ORF">BK658_16855</name>
</gene>
<dbReference type="InterPro" id="IPR054817">
    <property type="entry name" value="Glycosyl_F510_1955-like"/>
</dbReference>
<keyword evidence="2" id="KW-0378">Hydrolase</keyword>
<proteinExistence type="predicted"/>
<accession>A0A423GPX0</accession>
<sequence>MDLGNRLRRAVSIGLLMGLTHLTADAATTVSLKHVHGLAFSQDGQQLSIPSHDGLAIYRDGHWSKAPGPEHDYMGFSAGRQAIYSSGHPASGSGLANPLGVIKSSDGGSTWQPLGFQGESDFHLLASGFDNGVLYVYNTHPNSKMTTPGLYYSLNDGATWQHAVAQGMGSEPHALAVHPVDSKTVAVATSSGLFLSSDAGEHFQPVLQNVQVLSVSFSIDGKSLWFGSFNKIPQLSILDLKTHEISALGLPPLNQDAVAYLAQSPTHAQEWAMATLKRDVYLSQDEGKTWKAIAQAGQTLE</sequence>
<dbReference type="InterPro" id="IPR015943">
    <property type="entry name" value="WD40/YVTN_repeat-like_dom_sf"/>
</dbReference>
<dbReference type="AlphaFoldDB" id="A0A423GPX0"/>
<dbReference type="Proteomes" id="UP000284684">
    <property type="component" value="Unassembled WGS sequence"/>
</dbReference>